<keyword evidence="3" id="KW-1185">Reference proteome</keyword>
<feature type="region of interest" description="Disordered" evidence="1">
    <location>
        <begin position="1"/>
        <end position="103"/>
    </location>
</feature>
<sequence length="129" mass="13830">MPRKNQPSKALASAGSLKEKSQSASHSSPMATTSNPVPVLASGQDCSEGLALDHDHNRSSQVRHNDSASASELDDQDLVEHEEAHDKDHALLNDNDDNEDVDEHKTAALQASEALFGFHHASHITCGID</sequence>
<reference evidence="2" key="1">
    <citation type="submission" date="2022-06" db="EMBL/GenBank/DDBJ databases">
        <authorList>
            <consortium name="SYNGENTA / RWTH Aachen University"/>
        </authorList>
    </citation>
    <scope>NUCLEOTIDE SEQUENCE</scope>
</reference>
<protein>
    <submittedName>
        <fullName evidence="2">Uncharacterized protein</fullName>
    </submittedName>
</protein>
<comment type="caution">
    <text evidence="2">The sequence shown here is derived from an EMBL/GenBank/DDBJ whole genome shotgun (WGS) entry which is preliminary data.</text>
</comment>
<proteinExistence type="predicted"/>
<evidence type="ECO:0000313" key="3">
    <source>
        <dbReference type="Proteomes" id="UP001153365"/>
    </source>
</evidence>
<feature type="compositionally biased region" description="Basic and acidic residues" evidence="1">
    <location>
        <begin position="51"/>
        <end position="66"/>
    </location>
</feature>
<evidence type="ECO:0000313" key="2">
    <source>
        <dbReference type="EMBL" id="CAH7671105.1"/>
    </source>
</evidence>
<dbReference type="Proteomes" id="UP001153365">
    <property type="component" value="Unassembled WGS sequence"/>
</dbReference>
<dbReference type="AlphaFoldDB" id="A0AAV0ARQ4"/>
<gene>
    <name evidence="2" type="ORF">PPACK8108_LOCUS5867</name>
</gene>
<name>A0AAV0ARQ4_PHAPC</name>
<feature type="compositionally biased region" description="Polar residues" evidence="1">
    <location>
        <begin position="22"/>
        <end position="36"/>
    </location>
</feature>
<dbReference type="EMBL" id="CALTRL010001137">
    <property type="protein sequence ID" value="CAH7671105.1"/>
    <property type="molecule type" value="Genomic_DNA"/>
</dbReference>
<organism evidence="2 3">
    <name type="scientific">Phakopsora pachyrhizi</name>
    <name type="common">Asian soybean rust disease fungus</name>
    <dbReference type="NCBI Taxonomy" id="170000"/>
    <lineage>
        <taxon>Eukaryota</taxon>
        <taxon>Fungi</taxon>
        <taxon>Dikarya</taxon>
        <taxon>Basidiomycota</taxon>
        <taxon>Pucciniomycotina</taxon>
        <taxon>Pucciniomycetes</taxon>
        <taxon>Pucciniales</taxon>
        <taxon>Phakopsoraceae</taxon>
        <taxon>Phakopsora</taxon>
    </lineage>
</organism>
<feature type="compositionally biased region" description="Basic and acidic residues" evidence="1">
    <location>
        <begin position="78"/>
        <end position="91"/>
    </location>
</feature>
<evidence type="ECO:0000256" key="1">
    <source>
        <dbReference type="SAM" id="MobiDB-lite"/>
    </source>
</evidence>
<accession>A0AAV0ARQ4</accession>